<proteinExistence type="predicted"/>
<comment type="caution">
    <text evidence="1">The sequence shown here is derived from an EMBL/GenBank/DDBJ whole genome shotgun (WGS) entry which is preliminary data.</text>
</comment>
<name>A0A9D2N8Y1_9FIRM</name>
<reference evidence="1" key="2">
    <citation type="submission" date="2021-04" db="EMBL/GenBank/DDBJ databases">
        <authorList>
            <person name="Gilroy R."/>
        </authorList>
    </citation>
    <scope>NUCLEOTIDE SEQUENCE</scope>
    <source>
        <strain evidence="1">CHK185-5351</strain>
    </source>
</reference>
<organism evidence="1 2">
    <name type="scientific">Candidatus Fusicatenibacter intestinigallinarum</name>
    <dbReference type="NCBI Taxonomy" id="2838598"/>
    <lineage>
        <taxon>Bacteria</taxon>
        <taxon>Bacillati</taxon>
        <taxon>Bacillota</taxon>
        <taxon>Clostridia</taxon>
        <taxon>Lachnospirales</taxon>
        <taxon>Lachnospiraceae</taxon>
        <taxon>Fusicatenibacter</taxon>
    </lineage>
</organism>
<evidence type="ECO:0000313" key="2">
    <source>
        <dbReference type="Proteomes" id="UP000823849"/>
    </source>
</evidence>
<dbReference type="InterPro" id="IPR002591">
    <property type="entry name" value="Phosphodiest/P_Trfase"/>
</dbReference>
<dbReference type="GO" id="GO:0016787">
    <property type="term" value="F:hydrolase activity"/>
    <property type="evidence" value="ECO:0007669"/>
    <property type="project" value="UniProtKB-ARBA"/>
</dbReference>
<gene>
    <name evidence="1" type="ORF">H9705_02520</name>
</gene>
<dbReference type="Pfam" id="PF01663">
    <property type="entry name" value="Phosphodiest"/>
    <property type="match status" value="2"/>
</dbReference>
<dbReference type="PANTHER" id="PTHR10151:SF120">
    <property type="entry name" value="BIS(5'-ADENOSYL)-TRIPHOSPHATASE"/>
    <property type="match status" value="1"/>
</dbReference>
<dbReference type="PANTHER" id="PTHR10151">
    <property type="entry name" value="ECTONUCLEOTIDE PYROPHOSPHATASE/PHOSPHODIESTERASE"/>
    <property type="match status" value="1"/>
</dbReference>
<accession>A0A9D2N8Y1</accession>
<dbReference type="Proteomes" id="UP000823849">
    <property type="component" value="Unassembled WGS sequence"/>
</dbReference>
<protein>
    <submittedName>
        <fullName evidence="1">Alkaline phosphatase family protein</fullName>
    </submittedName>
</protein>
<dbReference type="Gene3D" id="3.40.720.10">
    <property type="entry name" value="Alkaline Phosphatase, subunit A"/>
    <property type="match status" value="1"/>
</dbReference>
<dbReference type="AlphaFoldDB" id="A0A9D2N8Y1"/>
<dbReference type="InterPro" id="IPR017850">
    <property type="entry name" value="Alkaline_phosphatase_core_sf"/>
</dbReference>
<reference evidence="1" key="1">
    <citation type="journal article" date="2021" name="PeerJ">
        <title>Extensive microbial diversity within the chicken gut microbiome revealed by metagenomics and culture.</title>
        <authorList>
            <person name="Gilroy R."/>
            <person name="Ravi A."/>
            <person name="Getino M."/>
            <person name="Pursley I."/>
            <person name="Horton D.L."/>
            <person name="Alikhan N.F."/>
            <person name="Baker D."/>
            <person name="Gharbi K."/>
            <person name="Hall N."/>
            <person name="Watson M."/>
            <person name="Adriaenssens E.M."/>
            <person name="Foster-Nyarko E."/>
            <person name="Jarju S."/>
            <person name="Secka A."/>
            <person name="Antonio M."/>
            <person name="Oren A."/>
            <person name="Chaudhuri R.R."/>
            <person name="La Ragione R."/>
            <person name="Hildebrand F."/>
            <person name="Pallen M.J."/>
        </authorList>
    </citation>
    <scope>NUCLEOTIDE SEQUENCE</scope>
    <source>
        <strain evidence="1">CHK185-5351</strain>
    </source>
</reference>
<evidence type="ECO:0000313" key="1">
    <source>
        <dbReference type="EMBL" id="HJC14690.1"/>
    </source>
</evidence>
<sequence length="266" mass="29299">MNRRVLLILADGFRPDALSACGHPFAEKLLDMGSFCLNAATVYPSVTLPCHMSLFHSVSPDRHGILTNTYVPLARPVSGLCEQLAAAGKSCAFFYSWEELRDLARPGSLTFSFYASGEKISYEKADQLAAEKAEMFMEAERPEFVFVYLGLTDDAGHRFGWMGPEYLAACRRSLDRVQRLVERFREEYTIFFTADHGGHGRNHGSAEKSDMTVPLVIVGADFTPGPMEGTPGITDLAPTIAWLTGAKAAPEWEGKNLAADLRNHSD</sequence>
<dbReference type="EMBL" id="DWWU01000011">
    <property type="protein sequence ID" value="HJC14690.1"/>
    <property type="molecule type" value="Genomic_DNA"/>
</dbReference>
<dbReference type="SUPFAM" id="SSF53649">
    <property type="entry name" value="Alkaline phosphatase-like"/>
    <property type="match status" value="1"/>
</dbReference>